<protein>
    <recommendedName>
        <fullName evidence="3">Cohesin domain-containing protein</fullName>
    </recommendedName>
</protein>
<dbReference type="AlphaFoldDB" id="A0A2M8L3Y7"/>
<reference evidence="2" key="1">
    <citation type="submission" date="2017-09" db="EMBL/GenBank/DDBJ databases">
        <title>Depth-based differentiation of microbial function through sediment-hosted aquifers and enrichment of novel symbionts in the deep terrestrial subsurface.</title>
        <authorList>
            <person name="Probst A.J."/>
            <person name="Ladd B."/>
            <person name="Jarett J.K."/>
            <person name="Geller-Mcgrath D.E."/>
            <person name="Sieber C.M.K."/>
            <person name="Emerson J.B."/>
            <person name="Anantharaman K."/>
            <person name="Thomas B.C."/>
            <person name="Malmstrom R."/>
            <person name="Stieglmeier M."/>
            <person name="Klingl A."/>
            <person name="Woyke T."/>
            <person name="Ryan C.M."/>
            <person name="Banfield J.F."/>
        </authorList>
    </citation>
    <scope>NUCLEOTIDE SEQUENCE [LARGE SCALE GENOMIC DNA]</scope>
</reference>
<evidence type="ECO:0000313" key="1">
    <source>
        <dbReference type="EMBL" id="PJE67639.1"/>
    </source>
</evidence>
<evidence type="ECO:0008006" key="3">
    <source>
        <dbReference type="Google" id="ProtNLM"/>
    </source>
</evidence>
<accession>A0A2M8L3Y7</accession>
<dbReference type="EMBL" id="PFEK01000025">
    <property type="protein sequence ID" value="PJE67639.1"/>
    <property type="molecule type" value="Genomic_DNA"/>
</dbReference>
<dbReference type="Proteomes" id="UP000231474">
    <property type="component" value="Unassembled WGS sequence"/>
</dbReference>
<evidence type="ECO:0000313" key="2">
    <source>
        <dbReference type="Proteomes" id="UP000231474"/>
    </source>
</evidence>
<gene>
    <name evidence="1" type="ORF">COU95_01270</name>
</gene>
<comment type="caution">
    <text evidence="1">The sequence shown here is derived from an EMBL/GenBank/DDBJ whole genome shotgun (WGS) entry which is preliminary data.</text>
</comment>
<organism evidence="1 2">
    <name type="scientific">Candidatus Shapirobacteria bacterium CG10_big_fil_rev_8_21_14_0_10_40_9</name>
    <dbReference type="NCBI Taxonomy" id="1974888"/>
    <lineage>
        <taxon>Bacteria</taxon>
        <taxon>Candidatus Shapironibacteriota</taxon>
    </lineage>
</organism>
<name>A0A2M8L3Y7_9BACT</name>
<proteinExistence type="predicted"/>
<sequence>MKKIILLFAFTLLLFHSFTLNQALAKKKIIRRSGSGVVSTGTRLVIKPRLRSDRRALIVNFSNLGVVSSFSYELNYDSNGIPQGVAGTVTPKGEGNTQRELLFGTCSRNVCRYHTGISGMKFVVTSTLKSGLRVRKTFRVRV</sequence>